<evidence type="ECO:0000313" key="2">
    <source>
        <dbReference type="EMBL" id="PYH65175.1"/>
    </source>
</evidence>
<keyword evidence="1" id="KW-0812">Transmembrane</keyword>
<organism evidence="2 3">
    <name type="scientific">Aspergillus vadensis (strain CBS 113365 / IMI 142717 / IBT 24658)</name>
    <dbReference type="NCBI Taxonomy" id="1448311"/>
    <lineage>
        <taxon>Eukaryota</taxon>
        <taxon>Fungi</taxon>
        <taxon>Dikarya</taxon>
        <taxon>Ascomycota</taxon>
        <taxon>Pezizomycotina</taxon>
        <taxon>Eurotiomycetes</taxon>
        <taxon>Eurotiomycetidae</taxon>
        <taxon>Eurotiales</taxon>
        <taxon>Aspergillaceae</taxon>
        <taxon>Aspergillus</taxon>
        <taxon>Aspergillus subgen. Circumdati</taxon>
    </lineage>
</organism>
<keyword evidence="1" id="KW-0472">Membrane</keyword>
<reference evidence="2" key="1">
    <citation type="submission" date="2016-12" db="EMBL/GenBank/DDBJ databases">
        <title>The genomes of Aspergillus section Nigri reveals drivers in fungal speciation.</title>
        <authorList>
            <consortium name="DOE Joint Genome Institute"/>
            <person name="Vesth T.C."/>
            <person name="Nybo J."/>
            <person name="Theobald S."/>
            <person name="Brandl J."/>
            <person name="Frisvad J.C."/>
            <person name="Nielsen K.F."/>
            <person name="Lyhne E.K."/>
            <person name="Kogle M.E."/>
            <person name="Kuo A."/>
            <person name="Riley R."/>
            <person name="Clum A."/>
            <person name="Nolan M."/>
            <person name="Lipzen A."/>
            <person name="Salamov A."/>
            <person name="Henrissat B."/>
            <person name="Wiebenga A."/>
            <person name="De Vries R.P."/>
            <person name="Grigoriev I.V."/>
            <person name="Mortensen U.H."/>
            <person name="Andersen M.R."/>
            <person name="Baker S.E."/>
        </authorList>
    </citation>
    <scope>NUCLEOTIDE SEQUENCE [LARGE SCALE GENOMIC DNA]</scope>
    <source>
        <strain evidence="2">CBS 113365</strain>
    </source>
</reference>
<dbReference type="RefSeq" id="XP_025558969.1">
    <property type="nucleotide sequence ID" value="XM_025701479.1"/>
</dbReference>
<feature type="transmembrane region" description="Helical" evidence="1">
    <location>
        <begin position="6"/>
        <end position="27"/>
    </location>
</feature>
<gene>
    <name evidence="2" type="ORF">BO88DRAFT_144547</name>
</gene>
<accession>A0A319AZC6</accession>
<keyword evidence="3" id="KW-1185">Reference proteome</keyword>
<sequence length="67" mass="7590">MIYIVISLYFLLPLPNILLVLYVFYLVQSRMLKRLKHSATLVGSLTGPPEWAEAEIIIEGCSRAVPE</sequence>
<dbReference type="AlphaFoldDB" id="A0A319AZC6"/>
<proteinExistence type="predicted"/>
<keyword evidence="1" id="KW-1133">Transmembrane helix</keyword>
<name>A0A319AZC6_ASPVC</name>
<evidence type="ECO:0000313" key="3">
    <source>
        <dbReference type="Proteomes" id="UP000248405"/>
    </source>
</evidence>
<dbReference type="GeneID" id="37206071"/>
<protein>
    <submittedName>
        <fullName evidence="2">Uncharacterized protein</fullName>
    </submittedName>
</protein>
<evidence type="ECO:0000256" key="1">
    <source>
        <dbReference type="SAM" id="Phobius"/>
    </source>
</evidence>
<dbReference type="EMBL" id="KZ821639">
    <property type="protein sequence ID" value="PYH65175.1"/>
    <property type="molecule type" value="Genomic_DNA"/>
</dbReference>
<dbReference type="Proteomes" id="UP000248405">
    <property type="component" value="Unassembled WGS sequence"/>
</dbReference>